<organism evidence="5 6">
    <name type="scientific">Stephania yunnanensis</name>
    <dbReference type="NCBI Taxonomy" id="152371"/>
    <lineage>
        <taxon>Eukaryota</taxon>
        <taxon>Viridiplantae</taxon>
        <taxon>Streptophyta</taxon>
        <taxon>Embryophyta</taxon>
        <taxon>Tracheophyta</taxon>
        <taxon>Spermatophyta</taxon>
        <taxon>Magnoliopsida</taxon>
        <taxon>Ranunculales</taxon>
        <taxon>Menispermaceae</taxon>
        <taxon>Menispermoideae</taxon>
        <taxon>Cissampelideae</taxon>
        <taxon>Stephania</taxon>
    </lineage>
</organism>
<reference evidence="5 6" key="1">
    <citation type="submission" date="2024-01" db="EMBL/GenBank/DDBJ databases">
        <title>Genome assemblies of Stephania.</title>
        <authorList>
            <person name="Yang L."/>
        </authorList>
    </citation>
    <scope>NUCLEOTIDE SEQUENCE [LARGE SCALE GENOMIC DNA]</scope>
    <source>
        <strain evidence="5">YNDBR</strain>
        <tissue evidence="5">Leaf</tissue>
    </source>
</reference>
<dbReference type="GO" id="GO:0003725">
    <property type="term" value="F:double-stranded RNA binding"/>
    <property type="evidence" value="ECO:0007669"/>
    <property type="project" value="TreeGrafter"/>
</dbReference>
<evidence type="ECO:0000256" key="2">
    <source>
        <dbReference type="ARBA" id="ARBA00022801"/>
    </source>
</evidence>
<keyword evidence="3" id="KW-0547">Nucleotide-binding</keyword>
<evidence type="ECO:0000313" key="6">
    <source>
        <dbReference type="Proteomes" id="UP001420932"/>
    </source>
</evidence>
<dbReference type="Proteomes" id="UP001420932">
    <property type="component" value="Unassembled WGS sequence"/>
</dbReference>
<dbReference type="AlphaFoldDB" id="A0AAP0PQT6"/>
<keyword evidence="3" id="KW-0347">Helicase</keyword>
<comment type="catalytic activity">
    <reaction evidence="4">
        <text>ATP + H2O = ADP + phosphate + H(+)</text>
        <dbReference type="Rhea" id="RHEA:13065"/>
        <dbReference type="ChEBI" id="CHEBI:15377"/>
        <dbReference type="ChEBI" id="CHEBI:15378"/>
        <dbReference type="ChEBI" id="CHEBI:30616"/>
        <dbReference type="ChEBI" id="CHEBI:43474"/>
        <dbReference type="ChEBI" id="CHEBI:456216"/>
        <dbReference type="EC" id="3.6.4.13"/>
    </reaction>
</comment>
<evidence type="ECO:0000256" key="1">
    <source>
        <dbReference type="ARBA" id="ARBA00012552"/>
    </source>
</evidence>
<dbReference type="GO" id="GO:0016787">
    <property type="term" value="F:hydrolase activity"/>
    <property type="evidence" value="ECO:0007669"/>
    <property type="project" value="UniProtKB-KW"/>
</dbReference>
<gene>
    <name evidence="5" type="ORF">Syun_009369</name>
</gene>
<dbReference type="GO" id="GO:0003724">
    <property type="term" value="F:RNA helicase activity"/>
    <property type="evidence" value="ECO:0007669"/>
    <property type="project" value="UniProtKB-EC"/>
</dbReference>
<evidence type="ECO:0000256" key="3">
    <source>
        <dbReference type="ARBA" id="ARBA00022806"/>
    </source>
</evidence>
<protein>
    <recommendedName>
        <fullName evidence="1">RNA helicase</fullName>
        <ecNumber evidence="1">3.6.4.13</ecNumber>
    </recommendedName>
</protein>
<evidence type="ECO:0000313" key="5">
    <source>
        <dbReference type="EMBL" id="KAK9151060.1"/>
    </source>
</evidence>
<accession>A0AAP0PQT6</accession>
<comment type="caution">
    <text evidence="5">The sequence shown here is derived from an EMBL/GenBank/DDBJ whole genome shotgun (WGS) entry which is preliminary data.</text>
</comment>
<dbReference type="Gene3D" id="1.20.120.1080">
    <property type="match status" value="1"/>
</dbReference>
<proteinExistence type="predicted"/>
<dbReference type="GO" id="GO:0045943">
    <property type="term" value="P:positive regulation of transcription by RNA polymerase I"/>
    <property type="evidence" value="ECO:0007669"/>
    <property type="project" value="TreeGrafter"/>
</dbReference>
<dbReference type="Pfam" id="PF21010">
    <property type="entry name" value="HA2_C"/>
    <property type="match status" value="1"/>
</dbReference>
<keyword evidence="2" id="KW-0378">Hydrolase</keyword>
<keyword evidence="6" id="KW-1185">Reference proteome</keyword>
<name>A0AAP0PQT6_9MAGN</name>
<dbReference type="EMBL" id="JBBNAF010000004">
    <property type="protein sequence ID" value="KAK9151060.1"/>
    <property type="molecule type" value="Genomic_DNA"/>
</dbReference>
<dbReference type="PANTHER" id="PTHR18934">
    <property type="entry name" value="ATP-DEPENDENT RNA HELICASE"/>
    <property type="match status" value="1"/>
</dbReference>
<evidence type="ECO:0000256" key="4">
    <source>
        <dbReference type="ARBA" id="ARBA00047984"/>
    </source>
</evidence>
<keyword evidence="3" id="KW-0067">ATP-binding</keyword>
<dbReference type="GO" id="GO:0005730">
    <property type="term" value="C:nucleolus"/>
    <property type="evidence" value="ECO:0007669"/>
    <property type="project" value="TreeGrafter"/>
</dbReference>
<dbReference type="EC" id="3.6.4.13" evidence="1"/>
<dbReference type="PANTHER" id="PTHR18934:SF118">
    <property type="entry name" value="ATP-DEPENDENT RNA HELICASE DHX33"/>
    <property type="match status" value="1"/>
</dbReference>
<sequence>MASLPLHPIYSKALILASDFNCMEEMLITVAMLSVESIFYSPRDKLEEEKVLNVYRASSEFVEKRKFNGYKGKIAGKSLLKWCRDNFINSRSLQHAQDIHSQIRGRIENMGLRIASCGEDMIQFQRCLAASFFLNAALKQPDDSYRFFAGVNSLAHTYGGNIEDFAGVNSLAHTYGGNIEDVYVFQSN</sequence>